<accession>A0ABT4VGU3</accession>
<evidence type="ECO:0000256" key="1">
    <source>
        <dbReference type="SAM" id="Phobius"/>
    </source>
</evidence>
<feature type="transmembrane region" description="Helical" evidence="1">
    <location>
        <begin position="113"/>
        <end position="134"/>
    </location>
</feature>
<comment type="caution">
    <text evidence="3">The sequence shown here is derived from an EMBL/GenBank/DDBJ whole genome shotgun (WGS) entry which is preliminary data.</text>
</comment>
<feature type="domain" description="Potassium channel" evidence="2">
    <location>
        <begin position="63"/>
        <end position="129"/>
    </location>
</feature>
<keyword evidence="3" id="KW-0813">Transport</keyword>
<dbReference type="Pfam" id="PF07885">
    <property type="entry name" value="Ion_trans_2"/>
    <property type="match status" value="1"/>
</dbReference>
<gene>
    <name evidence="3" type="ORF">OOZ53_01055</name>
</gene>
<keyword evidence="1" id="KW-1133">Transmembrane helix</keyword>
<name>A0ABT4VGU3_9HYPH</name>
<dbReference type="RefSeq" id="WP_271087425.1">
    <property type="nucleotide sequence ID" value="NZ_JAPJZH010000001.1"/>
</dbReference>
<keyword evidence="3" id="KW-0406">Ion transport</keyword>
<reference evidence="3" key="1">
    <citation type="submission" date="2022-11" db="EMBL/GenBank/DDBJ databases">
        <title>Hoeflea poritis sp. nov., isolated from scleractinian coral Porites lutea.</title>
        <authorList>
            <person name="Zhang G."/>
            <person name="Wei Q."/>
            <person name="Cai L."/>
        </authorList>
    </citation>
    <scope>NUCLEOTIDE SEQUENCE</scope>
    <source>
        <strain evidence="3">E7-10</strain>
    </source>
</reference>
<keyword evidence="4" id="KW-1185">Reference proteome</keyword>
<evidence type="ECO:0000259" key="2">
    <source>
        <dbReference type="Pfam" id="PF07885"/>
    </source>
</evidence>
<feature type="transmembrane region" description="Helical" evidence="1">
    <location>
        <begin position="6"/>
        <end position="26"/>
    </location>
</feature>
<feature type="transmembrane region" description="Helical" evidence="1">
    <location>
        <begin position="46"/>
        <end position="71"/>
    </location>
</feature>
<keyword evidence="1" id="KW-0812">Transmembrane</keyword>
<dbReference type="Proteomes" id="UP001148313">
    <property type="component" value="Unassembled WGS sequence"/>
</dbReference>
<dbReference type="EMBL" id="JAPJZH010000001">
    <property type="protein sequence ID" value="MDA4843911.1"/>
    <property type="molecule type" value="Genomic_DNA"/>
</dbReference>
<protein>
    <submittedName>
        <fullName evidence="3">Potassium channel family protein</fullName>
    </submittedName>
</protein>
<keyword evidence="1" id="KW-0472">Membrane</keyword>
<dbReference type="SUPFAM" id="SSF81324">
    <property type="entry name" value="Voltage-gated potassium channels"/>
    <property type="match status" value="1"/>
</dbReference>
<dbReference type="InterPro" id="IPR013099">
    <property type="entry name" value="K_chnl_dom"/>
</dbReference>
<evidence type="ECO:0000313" key="3">
    <source>
        <dbReference type="EMBL" id="MDA4843911.1"/>
    </source>
</evidence>
<feature type="transmembrane region" description="Helical" evidence="1">
    <location>
        <begin position="83"/>
        <end position="101"/>
    </location>
</feature>
<proteinExistence type="predicted"/>
<sequence length="143" mass="15551">MLPDLILGTAVVSLTVLVHTLGLVGVANVMNRVAGRHPIHEFRSKVFSMVILVHGVIIVHSVEIWIWAVFYKLAGAIETFSDALYFSAITFSTLGYGDALITKEWQLMAGMEGLSGFVLIGWSTAYLVAASTRIGPFQAGKHF</sequence>
<keyword evidence="3" id="KW-0407">Ion channel</keyword>
<dbReference type="GO" id="GO:0034220">
    <property type="term" value="P:monoatomic ion transmembrane transport"/>
    <property type="evidence" value="ECO:0007669"/>
    <property type="project" value="UniProtKB-KW"/>
</dbReference>
<evidence type="ECO:0000313" key="4">
    <source>
        <dbReference type="Proteomes" id="UP001148313"/>
    </source>
</evidence>
<dbReference type="Gene3D" id="1.10.287.70">
    <property type="match status" value="1"/>
</dbReference>
<organism evidence="3 4">
    <name type="scientific">Hoeflea poritis</name>
    <dbReference type="NCBI Taxonomy" id="2993659"/>
    <lineage>
        <taxon>Bacteria</taxon>
        <taxon>Pseudomonadati</taxon>
        <taxon>Pseudomonadota</taxon>
        <taxon>Alphaproteobacteria</taxon>
        <taxon>Hyphomicrobiales</taxon>
        <taxon>Rhizobiaceae</taxon>
        <taxon>Hoeflea</taxon>
    </lineage>
</organism>